<sequence length="88" mass="8887">MMGLVVLPLASVLTAMDISTSGGGNQPADSAFTIVEKYVITSEEAYSCEEPEETIVLLAKARTAPAELLTGLSASLLADVALGGASSA</sequence>
<feature type="signal peptide" evidence="1">
    <location>
        <begin position="1"/>
        <end position="15"/>
    </location>
</feature>
<evidence type="ECO:0000313" key="3">
    <source>
        <dbReference type="Proteomes" id="UP001314263"/>
    </source>
</evidence>
<feature type="chain" id="PRO_5043796640" description="Extracellular protein" evidence="1">
    <location>
        <begin position="16"/>
        <end position="88"/>
    </location>
</feature>
<keyword evidence="1" id="KW-0732">Signal</keyword>
<dbReference type="Proteomes" id="UP001314263">
    <property type="component" value="Unassembled WGS sequence"/>
</dbReference>
<evidence type="ECO:0000313" key="2">
    <source>
        <dbReference type="EMBL" id="CAK0783993.1"/>
    </source>
</evidence>
<gene>
    <name evidence="2" type="ORF">CVIRNUC_007196</name>
</gene>
<evidence type="ECO:0008006" key="4">
    <source>
        <dbReference type="Google" id="ProtNLM"/>
    </source>
</evidence>
<dbReference type="EMBL" id="CAUYUE010000009">
    <property type="protein sequence ID" value="CAK0783993.1"/>
    <property type="molecule type" value="Genomic_DNA"/>
</dbReference>
<protein>
    <recommendedName>
        <fullName evidence="4">Extracellular protein</fullName>
    </recommendedName>
</protein>
<evidence type="ECO:0000256" key="1">
    <source>
        <dbReference type="SAM" id="SignalP"/>
    </source>
</evidence>
<dbReference type="AlphaFoldDB" id="A0AAV1I9D5"/>
<organism evidence="2 3">
    <name type="scientific">Coccomyxa viridis</name>
    <dbReference type="NCBI Taxonomy" id="1274662"/>
    <lineage>
        <taxon>Eukaryota</taxon>
        <taxon>Viridiplantae</taxon>
        <taxon>Chlorophyta</taxon>
        <taxon>core chlorophytes</taxon>
        <taxon>Trebouxiophyceae</taxon>
        <taxon>Trebouxiophyceae incertae sedis</taxon>
        <taxon>Coccomyxaceae</taxon>
        <taxon>Coccomyxa</taxon>
    </lineage>
</organism>
<reference evidence="2 3" key="1">
    <citation type="submission" date="2023-10" db="EMBL/GenBank/DDBJ databases">
        <authorList>
            <person name="Maclean D."/>
            <person name="Macfadyen A."/>
        </authorList>
    </citation>
    <scope>NUCLEOTIDE SEQUENCE [LARGE SCALE GENOMIC DNA]</scope>
</reference>
<accession>A0AAV1I9D5</accession>
<proteinExistence type="predicted"/>
<keyword evidence="3" id="KW-1185">Reference proteome</keyword>
<comment type="caution">
    <text evidence="2">The sequence shown here is derived from an EMBL/GenBank/DDBJ whole genome shotgun (WGS) entry which is preliminary data.</text>
</comment>
<name>A0AAV1I9D5_9CHLO</name>